<protein>
    <recommendedName>
        <fullName evidence="15">Cytochrome P450</fullName>
    </recommendedName>
</protein>
<name>A0A176VNV8_MARPO</name>
<dbReference type="InterPro" id="IPR001128">
    <property type="entry name" value="Cyt_P450"/>
</dbReference>
<dbReference type="GO" id="GO:0004497">
    <property type="term" value="F:monooxygenase activity"/>
    <property type="evidence" value="ECO:0007669"/>
    <property type="project" value="UniProtKB-KW"/>
</dbReference>
<evidence type="ECO:0000256" key="9">
    <source>
        <dbReference type="RuleBase" id="RU000461"/>
    </source>
</evidence>
<dbReference type="Proteomes" id="UP001162541">
    <property type="component" value="Chromosome 3"/>
</dbReference>
<evidence type="ECO:0000256" key="4">
    <source>
        <dbReference type="ARBA" id="ARBA00022723"/>
    </source>
</evidence>
<feature type="binding site" description="axial binding residue" evidence="8">
    <location>
        <position position="457"/>
    </location>
    <ligand>
        <name>heme</name>
        <dbReference type="ChEBI" id="CHEBI:30413"/>
    </ligand>
    <ligandPart>
        <name>Fe</name>
        <dbReference type="ChEBI" id="CHEBI:18248"/>
    </ligandPart>
</feature>
<keyword evidence="10" id="KW-1133">Transmembrane helix</keyword>
<dbReference type="PRINTS" id="PR00463">
    <property type="entry name" value="EP450I"/>
</dbReference>
<dbReference type="PROSITE" id="PS00086">
    <property type="entry name" value="CYTOCHROME_P450"/>
    <property type="match status" value="1"/>
</dbReference>
<keyword evidence="6 8" id="KW-0408">Iron</keyword>
<keyword evidence="10" id="KW-0812">Transmembrane</keyword>
<sequence>MDVALTARSWLGQYYVEIIAIGAALVAVLLSRSFRRGYKLPPGPPKWPVVGHLLSLSKTEPAHLSFTKFAEQYGPIILLQLGGFRMAIVSSAELEKEILETHDHLFASRSSNIFSDVVLYGEDMIFAPLGDRFRKLRKICVVELLNAKRLSQFEDSRKDEVLKAVTRTLEDGRGGTPVRFDLKLSEMSFNIMTRMMFTKVYYGQKMYKSDKEGQESNDFHRLMATVTSVSTFGIGDCFPFLRRFDFDGYEKQMRGLRFQFDSFLDNVIAEHRGQSADTRKERMDFVDVLLQLQSDKNNEAHGVSDEVVKALLIDMLIGGTDTATNTILWAIAMFMRHPDVLKKLQDELEAVVGMGRVVEEADLESLPYFKAFCYECLRMHPGAPVTVPHTAVKDTQLGGYDIPQDTRVIVNIYAINRDPKLWPQPLEFNPDRFINSPLDHKGKHFQFRPFGTGRRMCPGMNLAMILFQLTLAQLLQTCNFSLPNGMKPEDVNLEEKFSATTQMAHPLEVIVTPRVDISHVLKA</sequence>
<dbReference type="EMBL" id="LVLJ01003300">
    <property type="protein sequence ID" value="OAE21982.1"/>
    <property type="molecule type" value="Genomic_DNA"/>
</dbReference>
<dbReference type="AlphaFoldDB" id="A0A176VNV8"/>
<evidence type="ECO:0000256" key="3">
    <source>
        <dbReference type="ARBA" id="ARBA00022617"/>
    </source>
</evidence>
<keyword evidence="10" id="KW-0472">Membrane</keyword>
<evidence type="ECO:0000256" key="1">
    <source>
        <dbReference type="ARBA" id="ARBA00001971"/>
    </source>
</evidence>
<evidence type="ECO:0000256" key="8">
    <source>
        <dbReference type="PIRSR" id="PIRSR602401-1"/>
    </source>
</evidence>
<dbReference type="GO" id="GO:0016705">
    <property type="term" value="F:oxidoreductase activity, acting on paired donors, with incorporation or reduction of molecular oxygen"/>
    <property type="evidence" value="ECO:0007669"/>
    <property type="project" value="InterPro"/>
</dbReference>
<dbReference type="CDD" id="cd20618">
    <property type="entry name" value="CYP71_clan"/>
    <property type="match status" value="1"/>
</dbReference>
<evidence type="ECO:0000313" key="14">
    <source>
        <dbReference type="Proteomes" id="UP001162541"/>
    </source>
</evidence>
<dbReference type="InterPro" id="IPR002401">
    <property type="entry name" value="Cyt_P450_E_grp-I"/>
</dbReference>
<organism evidence="12 13">
    <name type="scientific">Marchantia polymorpha subsp. ruderalis</name>
    <dbReference type="NCBI Taxonomy" id="1480154"/>
    <lineage>
        <taxon>Eukaryota</taxon>
        <taxon>Viridiplantae</taxon>
        <taxon>Streptophyta</taxon>
        <taxon>Embryophyta</taxon>
        <taxon>Marchantiophyta</taxon>
        <taxon>Marchantiopsida</taxon>
        <taxon>Marchantiidae</taxon>
        <taxon>Marchantiales</taxon>
        <taxon>Marchantiaceae</taxon>
        <taxon>Marchantia</taxon>
    </lineage>
</organism>
<proteinExistence type="inferred from homology"/>
<evidence type="ECO:0000256" key="6">
    <source>
        <dbReference type="ARBA" id="ARBA00023004"/>
    </source>
</evidence>
<evidence type="ECO:0000256" key="5">
    <source>
        <dbReference type="ARBA" id="ARBA00023002"/>
    </source>
</evidence>
<reference evidence="11" key="2">
    <citation type="journal article" date="2019" name="Curr. Biol.">
        <title>Chromatin organization in early land plants reveals an ancestral association between H3K27me3, transposons, and constitutive heterochromatin.</title>
        <authorList>
            <person name="Montgomery S.A."/>
            <person name="Tanizawa Y."/>
            <person name="Galik B."/>
            <person name="Wang N."/>
            <person name="Ito T."/>
            <person name="Mochizuki T."/>
            <person name="Akimcheva S."/>
            <person name="Bowman J."/>
            <person name="Cognat V."/>
            <person name="Drouard L."/>
            <person name="Ekker H."/>
            <person name="Houng S."/>
            <person name="Kohchi T."/>
            <person name="Lin S."/>
            <person name="Liu L.D."/>
            <person name="Nakamura Y."/>
            <person name="Valeeva L.R."/>
            <person name="Shakirov E.V."/>
            <person name="Shippen D.E."/>
            <person name="Wei W."/>
            <person name="Yagura M."/>
            <person name="Yamaoka S."/>
            <person name="Yamato K.T."/>
            <person name="Liu C."/>
            <person name="Berger F."/>
        </authorList>
    </citation>
    <scope>NUCLEOTIDE SEQUENCE [LARGE SCALE GENOMIC DNA]</scope>
    <source>
        <strain evidence="11">Tak-1</strain>
    </source>
</reference>
<keyword evidence="7 9" id="KW-0503">Monooxygenase</keyword>
<evidence type="ECO:0000313" key="11">
    <source>
        <dbReference type="EMBL" id="BBN05594.1"/>
    </source>
</evidence>
<evidence type="ECO:0008006" key="15">
    <source>
        <dbReference type="Google" id="ProtNLM"/>
    </source>
</evidence>
<dbReference type="GO" id="GO:0005506">
    <property type="term" value="F:iron ion binding"/>
    <property type="evidence" value="ECO:0007669"/>
    <property type="project" value="InterPro"/>
</dbReference>
<dbReference type="InterPro" id="IPR036396">
    <property type="entry name" value="Cyt_P450_sf"/>
</dbReference>
<dbReference type="SUPFAM" id="SSF48264">
    <property type="entry name" value="Cytochrome P450"/>
    <property type="match status" value="1"/>
</dbReference>
<dbReference type="PANTHER" id="PTHR47944:SF4">
    <property type="entry name" value="OS09G0441700 PROTEIN"/>
    <property type="match status" value="1"/>
</dbReference>
<dbReference type="Proteomes" id="UP000077202">
    <property type="component" value="Unassembled WGS sequence"/>
</dbReference>
<keyword evidence="5 9" id="KW-0560">Oxidoreductase</keyword>
<dbReference type="GO" id="GO:0020037">
    <property type="term" value="F:heme binding"/>
    <property type="evidence" value="ECO:0007669"/>
    <property type="project" value="InterPro"/>
</dbReference>
<dbReference type="GO" id="GO:0044550">
    <property type="term" value="P:secondary metabolite biosynthetic process"/>
    <property type="evidence" value="ECO:0007669"/>
    <property type="project" value="UniProtKB-ARBA"/>
</dbReference>
<evidence type="ECO:0000256" key="10">
    <source>
        <dbReference type="SAM" id="Phobius"/>
    </source>
</evidence>
<evidence type="ECO:0000313" key="13">
    <source>
        <dbReference type="Proteomes" id="UP000077202"/>
    </source>
</evidence>
<keyword evidence="3 8" id="KW-0349">Heme</keyword>
<reference evidence="14" key="3">
    <citation type="journal article" date="2020" name="Curr. Biol.">
        <title>Chromatin organization in early land plants reveals an ancestral association between H3K27me3, transposons, and constitutive heterochromatin.</title>
        <authorList>
            <person name="Montgomery S.A."/>
            <person name="Tanizawa Y."/>
            <person name="Galik B."/>
            <person name="Wang N."/>
            <person name="Ito T."/>
            <person name="Mochizuki T."/>
            <person name="Akimcheva S."/>
            <person name="Bowman J.L."/>
            <person name="Cognat V."/>
            <person name="Marechal-Drouard L."/>
            <person name="Ekker H."/>
            <person name="Hong S.F."/>
            <person name="Kohchi T."/>
            <person name="Lin S.S."/>
            <person name="Liu L.D."/>
            <person name="Nakamura Y."/>
            <person name="Valeeva L.R."/>
            <person name="Shakirov E.V."/>
            <person name="Shippen D.E."/>
            <person name="Wei W.L."/>
            <person name="Yagura M."/>
            <person name="Yamaoka S."/>
            <person name="Yamato K.T."/>
            <person name="Liu C."/>
            <person name="Berger F."/>
        </authorList>
    </citation>
    <scope>NUCLEOTIDE SEQUENCE [LARGE SCALE GENOMIC DNA]</scope>
    <source>
        <strain evidence="14">Tak-1</strain>
    </source>
</reference>
<evidence type="ECO:0000256" key="2">
    <source>
        <dbReference type="ARBA" id="ARBA00010617"/>
    </source>
</evidence>
<dbReference type="FunFam" id="1.10.630.10:FF:000126">
    <property type="entry name" value="Predicted protein"/>
    <property type="match status" value="1"/>
</dbReference>
<dbReference type="Gene3D" id="1.10.630.10">
    <property type="entry name" value="Cytochrome P450"/>
    <property type="match status" value="1"/>
</dbReference>
<evidence type="ECO:0000313" key="12">
    <source>
        <dbReference type="EMBL" id="OAE21982.1"/>
    </source>
</evidence>
<evidence type="ECO:0000256" key="7">
    <source>
        <dbReference type="ARBA" id="ARBA00023033"/>
    </source>
</evidence>
<comment type="similarity">
    <text evidence="2 9">Belongs to the cytochrome P450 family.</text>
</comment>
<dbReference type="EMBL" id="AP019868">
    <property type="protein sequence ID" value="BBN05594.1"/>
    <property type="molecule type" value="Genomic_DNA"/>
</dbReference>
<keyword evidence="13" id="KW-1185">Reference proteome</keyword>
<feature type="transmembrane region" description="Helical" evidence="10">
    <location>
        <begin position="12"/>
        <end position="30"/>
    </location>
</feature>
<comment type="cofactor">
    <cofactor evidence="1 8">
        <name>heme</name>
        <dbReference type="ChEBI" id="CHEBI:30413"/>
    </cofactor>
</comment>
<dbReference type="InterPro" id="IPR017972">
    <property type="entry name" value="Cyt_P450_CS"/>
</dbReference>
<reference evidence="12 13" key="1">
    <citation type="submission" date="2016-03" db="EMBL/GenBank/DDBJ databases">
        <title>Mechanisms controlling the formation of the plant cell surface in tip-growing cells are functionally conserved among land plants.</title>
        <authorList>
            <person name="Honkanen S."/>
            <person name="Jones V.A."/>
            <person name="Morieri G."/>
            <person name="Champion C."/>
            <person name="Hetherington A.J."/>
            <person name="Kelly S."/>
            <person name="Saint-Marcoux D."/>
            <person name="Proust H."/>
            <person name="Prescott H."/>
            <person name="Dolan L."/>
        </authorList>
    </citation>
    <scope>NUCLEOTIDE SEQUENCE [LARGE SCALE GENOMIC DNA]</scope>
    <source>
        <strain evidence="13">cv. Tak-1 and cv. Tak-2</strain>
        <tissue evidence="12">Whole gametophyte</tissue>
    </source>
</reference>
<accession>A0A176VNV8</accession>
<dbReference type="Pfam" id="PF00067">
    <property type="entry name" value="p450"/>
    <property type="match status" value="1"/>
</dbReference>
<dbReference type="PRINTS" id="PR00385">
    <property type="entry name" value="P450"/>
</dbReference>
<gene>
    <name evidence="12" type="ORF">AXG93_4382s1130</name>
    <name evidence="11" type="ORF">Mp_3g14440</name>
</gene>
<dbReference type="PANTHER" id="PTHR47944">
    <property type="entry name" value="CYTOCHROME P450 98A9"/>
    <property type="match status" value="1"/>
</dbReference>
<keyword evidence="4 8" id="KW-0479">Metal-binding</keyword>